<dbReference type="CDD" id="cd03214">
    <property type="entry name" value="ABC_Iron-Siderophores_B12_Hemin"/>
    <property type="match status" value="1"/>
</dbReference>
<dbReference type="RefSeq" id="WP_100905070.1">
    <property type="nucleotide sequence ID" value="NZ_CP017766.1"/>
</dbReference>
<evidence type="ECO:0000313" key="6">
    <source>
        <dbReference type="Proteomes" id="UP000232806"/>
    </source>
</evidence>
<dbReference type="PROSITE" id="PS00211">
    <property type="entry name" value="ABC_TRANSPORTER_1"/>
    <property type="match status" value="1"/>
</dbReference>
<dbReference type="GO" id="GO:0016887">
    <property type="term" value="F:ATP hydrolysis activity"/>
    <property type="evidence" value="ECO:0007669"/>
    <property type="project" value="InterPro"/>
</dbReference>
<dbReference type="GO" id="GO:0005524">
    <property type="term" value="F:ATP binding"/>
    <property type="evidence" value="ECO:0007669"/>
    <property type="project" value="UniProtKB-KW"/>
</dbReference>
<dbReference type="FunFam" id="3.40.50.300:FF:000134">
    <property type="entry name" value="Iron-enterobactin ABC transporter ATP-binding protein"/>
    <property type="match status" value="1"/>
</dbReference>
<gene>
    <name evidence="5" type="ORF">BK007_03075</name>
</gene>
<keyword evidence="1" id="KW-0813">Transport</keyword>
<dbReference type="InterPro" id="IPR050153">
    <property type="entry name" value="Metal_Ion_Import_ABC"/>
</dbReference>
<dbReference type="PROSITE" id="PS50893">
    <property type="entry name" value="ABC_TRANSPORTER_2"/>
    <property type="match status" value="1"/>
</dbReference>
<evidence type="ECO:0000256" key="2">
    <source>
        <dbReference type="ARBA" id="ARBA00022741"/>
    </source>
</evidence>
<dbReference type="SMART" id="SM00382">
    <property type="entry name" value="AAA"/>
    <property type="match status" value="1"/>
</dbReference>
<protein>
    <submittedName>
        <fullName evidence="5">Iron ABC transporter ATP-binding protein</fullName>
    </submittedName>
</protein>
<keyword evidence="3 5" id="KW-0067">ATP-binding</keyword>
<sequence>MKPIMEIKGCSFVYDDNENIFEDINFSVSSGDIFCILGANGTGKTTLIKCLTGLMSPHSGEINIDGQDMNSFSRADLAKKIGYIPQIHNSTFPFTVLDVVLMGRSPHLDMFESPSEKDYEIALKSLKSLNIEHMKDKPYTEISGGEQQLVFIARVLTQEPSILILDEPTSHLDFGNQIRTLNIIKQLASNGLSVIMSSHFPDHAFISANKVALMDGKKFMAIGKPEDVITTDNMKRIYGIDVKVMDIGKRMACIP</sequence>
<dbReference type="InterPro" id="IPR003593">
    <property type="entry name" value="AAA+_ATPase"/>
</dbReference>
<dbReference type="Pfam" id="PF00005">
    <property type="entry name" value="ABC_tran"/>
    <property type="match status" value="1"/>
</dbReference>
<dbReference type="Proteomes" id="UP000232806">
    <property type="component" value="Chromosome"/>
</dbReference>
<evidence type="ECO:0000256" key="1">
    <source>
        <dbReference type="ARBA" id="ARBA00022448"/>
    </source>
</evidence>
<evidence type="ECO:0000313" key="5">
    <source>
        <dbReference type="EMBL" id="AUB55094.1"/>
    </source>
</evidence>
<dbReference type="AlphaFoldDB" id="A0A2H4VAH1"/>
<dbReference type="InterPro" id="IPR027417">
    <property type="entry name" value="P-loop_NTPase"/>
</dbReference>
<dbReference type="InterPro" id="IPR003439">
    <property type="entry name" value="ABC_transporter-like_ATP-bd"/>
</dbReference>
<reference evidence="5 6" key="1">
    <citation type="submission" date="2016-10" db="EMBL/GenBank/DDBJ databases">
        <title>Comparative genomics between deep and shallow subseafloor isolates.</title>
        <authorList>
            <person name="Ishii S."/>
            <person name="Miller J.R."/>
            <person name="Sutton G."/>
            <person name="Suzuki S."/>
            <person name="Methe B."/>
            <person name="Inagaki F."/>
            <person name="Imachi H."/>
        </authorList>
    </citation>
    <scope>NUCLEOTIDE SEQUENCE [LARGE SCALE GENOMIC DNA]</scope>
    <source>
        <strain evidence="5 6">MO-MB1</strain>
    </source>
</reference>
<dbReference type="InterPro" id="IPR017871">
    <property type="entry name" value="ABC_transporter-like_CS"/>
</dbReference>
<dbReference type="PANTHER" id="PTHR42734">
    <property type="entry name" value="METAL TRANSPORT SYSTEM ATP-BINDING PROTEIN TM_0124-RELATED"/>
    <property type="match status" value="1"/>
</dbReference>
<dbReference type="SUPFAM" id="SSF52540">
    <property type="entry name" value="P-loop containing nucleoside triphosphate hydrolases"/>
    <property type="match status" value="1"/>
</dbReference>
<dbReference type="GeneID" id="35120542"/>
<evidence type="ECO:0000256" key="3">
    <source>
        <dbReference type="ARBA" id="ARBA00022840"/>
    </source>
</evidence>
<feature type="domain" description="ABC transporter" evidence="4">
    <location>
        <begin position="5"/>
        <end position="241"/>
    </location>
</feature>
<accession>A0A2H4VAH1</accession>
<evidence type="ECO:0000259" key="4">
    <source>
        <dbReference type="PROSITE" id="PS50893"/>
    </source>
</evidence>
<dbReference type="PANTHER" id="PTHR42734:SF19">
    <property type="entry name" value="IRON COMPOUNDS ABC TRANSPORTER, ATP-BINDING PROTEIN"/>
    <property type="match status" value="1"/>
</dbReference>
<name>A0A2H4VAH1_9EURY</name>
<organism evidence="5 6">
    <name type="scientific">Methanobacterium subterraneum</name>
    <dbReference type="NCBI Taxonomy" id="59277"/>
    <lineage>
        <taxon>Archaea</taxon>
        <taxon>Methanobacteriati</taxon>
        <taxon>Methanobacteriota</taxon>
        <taxon>Methanomada group</taxon>
        <taxon>Methanobacteria</taxon>
        <taxon>Methanobacteriales</taxon>
        <taxon>Methanobacteriaceae</taxon>
        <taxon>Methanobacterium</taxon>
    </lineage>
</organism>
<proteinExistence type="predicted"/>
<dbReference type="Gene3D" id="3.40.50.300">
    <property type="entry name" value="P-loop containing nucleotide triphosphate hydrolases"/>
    <property type="match status" value="1"/>
</dbReference>
<dbReference type="EMBL" id="CP017766">
    <property type="protein sequence ID" value="AUB55094.1"/>
    <property type="molecule type" value="Genomic_DNA"/>
</dbReference>
<keyword evidence="2" id="KW-0547">Nucleotide-binding</keyword>